<keyword evidence="8" id="KW-0804">Transcription</keyword>
<dbReference type="SMART" id="SM00339">
    <property type="entry name" value="FH"/>
    <property type="match status" value="1"/>
</dbReference>
<dbReference type="GO" id="GO:0005634">
    <property type="term" value="C:nucleus"/>
    <property type="evidence" value="ECO:0007669"/>
    <property type="project" value="UniProtKB-SubCell"/>
</dbReference>
<feature type="compositionally biased region" description="Polar residues" evidence="12">
    <location>
        <begin position="10"/>
        <end position="24"/>
    </location>
</feature>
<evidence type="ECO:0000256" key="7">
    <source>
        <dbReference type="ARBA" id="ARBA00023125"/>
    </source>
</evidence>
<evidence type="ECO:0000256" key="8">
    <source>
        <dbReference type="ARBA" id="ARBA00023163"/>
    </source>
</evidence>
<feature type="compositionally biased region" description="Polar residues" evidence="12">
    <location>
        <begin position="341"/>
        <end position="351"/>
    </location>
</feature>
<keyword evidence="11" id="KW-0175">Coiled coil</keyword>
<protein>
    <recommendedName>
        <fullName evidence="13">Fork-head domain-containing protein</fullName>
    </recommendedName>
</protein>
<feature type="region of interest" description="Disordered" evidence="12">
    <location>
        <begin position="337"/>
        <end position="396"/>
    </location>
</feature>
<evidence type="ECO:0000256" key="1">
    <source>
        <dbReference type="ARBA" id="ARBA00004123"/>
    </source>
</evidence>
<dbReference type="GO" id="GO:0000978">
    <property type="term" value="F:RNA polymerase II cis-regulatory region sequence-specific DNA binding"/>
    <property type="evidence" value="ECO:0007669"/>
    <property type="project" value="TreeGrafter"/>
</dbReference>
<feature type="coiled-coil region" evidence="11">
    <location>
        <begin position="308"/>
        <end position="335"/>
    </location>
</feature>
<dbReference type="InterPro" id="IPR001766">
    <property type="entry name" value="Fork_head_dom"/>
</dbReference>
<evidence type="ECO:0000313" key="14">
    <source>
        <dbReference type="Ensembl" id="ENSEBUP00000013278.1"/>
    </source>
</evidence>
<feature type="region of interest" description="Disordered" evidence="12">
    <location>
        <begin position="1"/>
        <end position="33"/>
    </location>
</feature>
<dbReference type="InterPro" id="IPR036388">
    <property type="entry name" value="WH-like_DNA-bd_sf"/>
</dbReference>
<dbReference type="GeneTree" id="ENSGT00940000159892"/>
<keyword evidence="2" id="KW-0678">Repressor</keyword>
<evidence type="ECO:0000259" key="13">
    <source>
        <dbReference type="PROSITE" id="PS50039"/>
    </source>
</evidence>
<keyword evidence="6" id="KW-0805">Transcription regulation</keyword>
<dbReference type="PRINTS" id="PR00053">
    <property type="entry name" value="FORKHEAD"/>
</dbReference>
<dbReference type="FunFam" id="1.10.10.10:FF:000010">
    <property type="entry name" value="Forkhead box P2 isoform B"/>
    <property type="match status" value="1"/>
</dbReference>
<evidence type="ECO:0000256" key="11">
    <source>
        <dbReference type="SAM" id="Coils"/>
    </source>
</evidence>
<proteinExistence type="predicted"/>
<evidence type="ECO:0000256" key="3">
    <source>
        <dbReference type="ARBA" id="ARBA00022723"/>
    </source>
</evidence>
<dbReference type="Proteomes" id="UP000694388">
    <property type="component" value="Unplaced"/>
</dbReference>
<reference evidence="14" key="1">
    <citation type="submission" date="2025-08" db="UniProtKB">
        <authorList>
            <consortium name="Ensembl"/>
        </authorList>
    </citation>
    <scope>IDENTIFICATION</scope>
</reference>
<dbReference type="GO" id="GO:0008270">
    <property type="term" value="F:zinc ion binding"/>
    <property type="evidence" value="ECO:0007669"/>
    <property type="project" value="UniProtKB-KW"/>
</dbReference>
<dbReference type="InterPro" id="IPR030456">
    <property type="entry name" value="TF_fork_head_CS_2"/>
</dbReference>
<dbReference type="PROSITE" id="PS50039">
    <property type="entry name" value="FORK_HEAD_3"/>
    <property type="match status" value="1"/>
</dbReference>
<evidence type="ECO:0000256" key="4">
    <source>
        <dbReference type="ARBA" id="ARBA00022771"/>
    </source>
</evidence>
<keyword evidence="9 10" id="KW-0539">Nucleus</keyword>
<dbReference type="Ensembl" id="ENSEBUT00000013854.1">
    <property type="protein sequence ID" value="ENSEBUP00000013278.1"/>
    <property type="gene ID" value="ENSEBUG00000008391.1"/>
</dbReference>
<dbReference type="SUPFAM" id="SSF46785">
    <property type="entry name" value="Winged helix' DNA-binding domain"/>
    <property type="match status" value="1"/>
</dbReference>
<dbReference type="FunFam" id="1.20.5.340:FF:000005">
    <property type="entry name" value="Forkhead box P1, isoform CRA_f"/>
    <property type="match status" value="1"/>
</dbReference>
<feature type="compositionally biased region" description="Basic and acidic residues" evidence="12">
    <location>
        <begin position="593"/>
        <end position="602"/>
    </location>
</feature>
<keyword evidence="7 10" id="KW-0238">DNA-binding</keyword>
<dbReference type="PANTHER" id="PTHR45796">
    <property type="entry name" value="FORKHEAD BOX P, ISOFORM C"/>
    <property type="match status" value="1"/>
</dbReference>
<dbReference type="InterPro" id="IPR032354">
    <property type="entry name" value="FOXP-CC"/>
</dbReference>
<dbReference type="PROSITE" id="PS00658">
    <property type="entry name" value="FORK_HEAD_2"/>
    <property type="match status" value="1"/>
</dbReference>
<keyword evidence="15" id="KW-1185">Reference proteome</keyword>
<feature type="compositionally biased region" description="Low complexity" evidence="12">
    <location>
        <begin position="365"/>
        <end position="384"/>
    </location>
</feature>
<dbReference type="InterPro" id="IPR050998">
    <property type="entry name" value="FOXP"/>
</dbReference>
<accession>A0A8C4WVF1</accession>
<evidence type="ECO:0000256" key="9">
    <source>
        <dbReference type="ARBA" id="ARBA00023242"/>
    </source>
</evidence>
<evidence type="ECO:0000313" key="15">
    <source>
        <dbReference type="Proteomes" id="UP000694388"/>
    </source>
</evidence>
<evidence type="ECO:0000256" key="12">
    <source>
        <dbReference type="SAM" id="MobiDB-lite"/>
    </source>
</evidence>
<evidence type="ECO:0000256" key="6">
    <source>
        <dbReference type="ARBA" id="ARBA00023015"/>
    </source>
</evidence>
<evidence type="ECO:0000256" key="5">
    <source>
        <dbReference type="ARBA" id="ARBA00022833"/>
    </source>
</evidence>
<comment type="subcellular location">
    <subcellularLocation>
        <location evidence="1 10">Nucleus</location>
    </subcellularLocation>
</comment>
<keyword evidence="4" id="KW-0863">Zinc-finger</keyword>
<keyword evidence="3" id="KW-0479">Metal-binding</keyword>
<sequence>MEEAGVDATPGTSPSPLSNSTPMESNREVRTNGDGIDIGELPYILQQQQVLQAAARHFLLHQHSVGPVSPSMVDHKPPGLQVPVSLAISAAGMSSQPIQILPSTQQLQVLLQQQSFLLQQQLQELYKKQQEQFHLQLLHQQQSSKAPKEHQAFLGQQLTAQQQRIHFQQQQQGSLAGPALPSPIVHRNSLYSGLLPAELHHQWMESGGCMEEVPRESRSSEGIVSNPSTVMLSSSPLPRTSIANGQACGKVGVHRNSSSQEDPGVDHPLFGHGVCHWPGCEAPCDDGYHFLKHLSTEHALDDRSTAQCRVQTQVVQQLELQLEKERERLQAMMSHLHVRPTKSQPPNTTSMLGKASPDSMLPRMSATPLTPATTPSSISPLLSPHGTLSQAGVSRRRHSEKFTYPLIDLTQNQEFYENADVRPPFTYASLIREAILETGDRQLTLNEIYNWFTRRFAFFRHNTATWKNAVRHNLSLHKCFIRVENVKGAVWTVDEQEFQKRKPQRMTGNLSLMKNMQPGFAYGMALNASLQAALGDTPTLPFLGGLANPMAAAAMLVASQEDFYNLMDHGSSNGDSLGESPPCTRPSQYFVKPEPREDDVGHPESASIAAPSIPSPHTDTGGCVEGSLASGDGPD</sequence>
<dbReference type="Gene3D" id="1.20.5.340">
    <property type="match status" value="1"/>
</dbReference>
<feature type="region of interest" description="Disordered" evidence="12">
    <location>
        <begin position="569"/>
        <end position="635"/>
    </location>
</feature>
<dbReference type="AlphaFoldDB" id="A0A8C4WVF1"/>
<keyword evidence="5" id="KW-0862">Zinc</keyword>
<dbReference type="Gene3D" id="1.10.10.10">
    <property type="entry name" value="Winged helix-like DNA-binding domain superfamily/Winged helix DNA-binding domain"/>
    <property type="match status" value="1"/>
</dbReference>
<feature type="compositionally biased region" description="Low complexity" evidence="12">
    <location>
        <begin position="605"/>
        <end position="616"/>
    </location>
</feature>
<dbReference type="PANTHER" id="PTHR45796:SF4">
    <property type="entry name" value="FORKHEAD BOX P, ISOFORM C"/>
    <property type="match status" value="1"/>
</dbReference>
<dbReference type="GO" id="GO:0001227">
    <property type="term" value="F:DNA-binding transcription repressor activity, RNA polymerase II-specific"/>
    <property type="evidence" value="ECO:0007669"/>
    <property type="project" value="TreeGrafter"/>
</dbReference>
<feature type="domain" description="Fork-head" evidence="13">
    <location>
        <begin position="422"/>
        <end position="517"/>
    </location>
</feature>
<feature type="DNA-binding region" description="Fork-head" evidence="10">
    <location>
        <begin position="422"/>
        <end position="517"/>
    </location>
</feature>
<reference evidence="14" key="2">
    <citation type="submission" date="2025-09" db="UniProtKB">
        <authorList>
            <consortium name="Ensembl"/>
        </authorList>
    </citation>
    <scope>IDENTIFICATION</scope>
</reference>
<dbReference type="InterPro" id="IPR036390">
    <property type="entry name" value="WH_DNA-bd_sf"/>
</dbReference>
<evidence type="ECO:0000256" key="2">
    <source>
        <dbReference type="ARBA" id="ARBA00022491"/>
    </source>
</evidence>
<name>A0A8C4WVF1_EPTBU</name>
<dbReference type="Pfam" id="PF16159">
    <property type="entry name" value="FOXP-CC"/>
    <property type="match status" value="1"/>
</dbReference>
<evidence type="ECO:0000256" key="10">
    <source>
        <dbReference type="PROSITE-ProRule" id="PRU00089"/>
    </source>
</evidence>
<dbReference type="Pfam" id="PF00250">
    <property type="entry name" value="Forkhead"/>
    <property type="match status" value="1"/>
</dbReference>
<organism evidence="14 15">
    <name type="scientific">Eptatretus burgeri</name>
    <name type="common">Inshore hagfish</name>
    <dbReference type="NCBI Taxonomy" id="7764"/>
    <lineage>
        <taxon>Eukaryota</taxon>
        <taxon>Metazoa</taxon>
        <taxon>Chordata</taxon>
        <taxon>Craniata</taxon>
        <taxon>Vertebrata</taxon>
        <taxon>Cyclostomata</taxon>
        <taxon>Myxini</taxon>
        <taxon>Myxiniformes</taxon>
        <taxon>Myxinidae</taxon>
        <taxon>Eptatretinae</taxon>
        <taxon>Eptatretus</taxon>
    </lineage>
</organism>